<accession>A0ACC2DBT9</accession>
<gene>
    <name evidence="1" type="ORF">O6H91_06G019600</name>
</gene>
<organism evidence="1 2">
    <name type="scientific">Diphasiastrum complanatum</name>
    <name type="common">Issler's clubmoss</name>
    <name type="synonym">Lycopodium complanatum</name>
    <dbReference type="NCBI Taxonomy" id="34168"/>
    <lineage>
        <taxon>Eukaryota</taxon>
        <taxon>Viridiplantae</taxon>
        <taxon>Streptophyta</taxon>
        <taxon>Embryophyta</taxon>
        <taxon>Tracheophyta</taxon>
        <taxon>Lycopodiopsida</taxon>
        <taxon>Lycopodiales</taxon>
        <taxon>Lycopodiaceae</taxon>
        <taxon>Lycopodioideae</taxon>
        <taxon>Diphasiastrum</taxon>
    </lineage>
</organism>
<evidence type="ECO:0000313" key="2">
    <source>
        <dbReference type="Proteomes" id="UP001162992"/>
    </source>
</evidence>
<name>A0ACC2DBT9_DIPCM</name>
<comment type="caution">
    <text evidence="1">The sequence shown here is derived from an EMBL/GenBank/DDBJ whole genome shotgun (WGS) entry which is preliminary data.</text>
</comment>
<proteinExistence type="predicted"/>
<protein>
    <submittedName>
        <fullName evidence="1">Uncharacterized protein</fullName>
    </submittedName>
</protein>
<reference evidence="2" key="1">
    <citation type="journal article" date="2024" name="Proc. Natl. Acad. Sci. U.S.A.">
        <title>Extraordinary preservation of gene collinearity over three hundred million years revealed in homosporous lycophytes.</title>
        <authorList>
            <person name="Li C."/>
            <person name="Wickell D."/>
            <person name="Kuo L.Y."/>
            <person name="Chen X."/>
            <person name="Nie B."/>
            <person name="Liao X."/>
            <person name="Peng D."/>
            <person name="Ji J."/>
            <person name="Jenkins J."/>
            <person name="Williams M."/>
            <person name="Shu S."/>
            <person name="Plott C."/>
            <person name="Barry K."/>
            <person name="Rajasekar S."/>
            <person name="Grimwood J."/>
            <person name="Han X."/>
            <person name="Sun S."/>
            <person name="Hou Z."/>
            <person name="He W."/>
            <person name="Dai G."/>
            <person name="Sun C."/>
            <person name="Schmutz J."/>
            <person name="Leebens-Mack J.H."/>
            <person name="Li F.W."/>
            <person name="Wang L."/>
        </authorList>
    </citation>
    <scope>NUCLEOTIDE SEQUENCE [LARGE SCALE GENOMIC DNA]</scope>
    <source>
        <strain evidence="2">cv. PW_Plant_1</strain>
    </source>
</reference>
<dbReference type="Proteomes" id="UP001162992">
    <property type="component" value="Chromosome 6"/>
</dbReference>
<sequence length="505" mass="54598">MASYQGKRKMEGFSMEAEVKESMKAARVWEAEKEKAMSNGNGYWMRLQQQKQEVAATPSAAPLSYQQRFMAAAALQEIRTIDSSGNNSTSGRQIFQPPSPRLHHLQQALQHQQQQQQQATVSDCPSLLDCSSTGNHSLINLPNSGRSSKIFSDPTEAHASAAGGYPPAQAVLGTREIKPASSLIMAETEADRYVNYLLLSKNGFQQQQQQQQNGLLSTAGLLVQDQQISTGGWFSPPVRDPNSADPSQQLSPLGLTGFSSAAALEFTDQSSIAPLPLPQCPPSYRDIVKEQEQVQATDPLNAIFPGGAAAAGMSVGGKSSGFMQPRMLNQSMQQNAIAQGKRPAPAQVASPFTASSMGDVATTSNGIACNGGSEDMGHGFAQPSTSVAAPKNKVPTRTYTKVYKLGSIGRALDVTRFSDYTELRCELARMFGLDGQLDQKSGWQLVFVDNENDILLVGDDPWEVFVSSVRGIRILSPSEVSYYMNCDERTGAPYNSVNSTVMKRH</sequence>
<evidence type="ECO:0000313" key="1">
    <source>
        <dbReference type="EMBL" id="KAJ7551542.1"/>
    </source>
</evidence>
<dbReference type="EMBL" id="CM055097">
    <property type="protein sequence ID" value="KAJ7551542.1"/>
    <property type="molecule type" value="Genomic_DNA"/>
</dbReference>
<keyword evidence="2" id="KW-1185">Reference proteome</keyword>